<gene>
    <name evidence="7" type="ORF">SAMN04488006_1548</name>
</gene>
<dbReference type="AlphaFoldDB" id="A0A1I6Q6Q5"/>
<name>A0A1I6Q6Q5_9FLAO</name>
<keyword evidence="2 4" id="KW-0479">Metal-binding</keyword>
<keyword evidence="5" id="KW-0472">Membrane</keyword>
<evidence type="ECO:0000313" key="7">
    <source>
        <dbReference type="EMBL" id="SFS48127.1"/>
    </source>
</evidence>
<feature type="domain" description="Cytochrome c" evidence="6">
    <location>
        <begin position="56"/>
        <end position="147"/>
    </location>
</feature>
<sequence>MTYVIYFYMKILYQTRKKRFFLSMKSVKLHSPLSRLVNYSLAFLLLFSLNLFAQEGDAANGEKLFKANCAACHKLDKKLIGPELLKITEKRDLEWLKAWIKDNNALVASGDKLAKEVQESNPAAMTPFPQLSDSDINDILVYTNGAPVAATTVASTEVDPGVELGKQIFKANCAACHKLEGKLIGPELLKITEKREHSWLKAWIKDNNALVASGDKLAKEVQESNPAAMTPFPQLSDEDIDNVLKYLAVGDVQPAAVATTTAGSEEIFNKPGIGILPSLAITILAFLLLSIIVAATTNKKVEEGEEESESMLKSMFFNPFLRFLTLIFVLLGGAWMLFAWLLQIDVNEGYQPIQPIAFSHAVHAGDNKIDCQYCHSSAKHSKTSGIPTANVCMNCHKSISEYNGELFDGHTKEDLDKEIQKIYDAVGWDKENVKYIEGYQQKPIEWVRIHNLADFAYYNHSQHVTVAGLDCQKCHGPVETMHEMRQFSPLTMGWCIDCHRTTKVDMTENGYYKNIHDQLAKKYGVKEVTAAQMGGLECGKCHY</sequence>
<evidence type="ECO:0000256" key="1">
    <source>
        <dbReference type="ARBA" id="ARBA00022617"/>
    </source>
</evidence>
<proteinExistence type="predicted"/>
<dbReference type="GO" id="GO:0020037">
    <property type="term" value="F:heme binding"/>
    <property type="evidence" value="ECO:0007669"/>
    <property type="project" value="InterPro"/>
</dbReference>
<dbReference type="GO" id="GO:0046872">
    <property type="term" value="F:metal ion binding"/>
    <property type="evidence" value="ECO:0007669"/>
    <property type="project" value="UniProtKB-KW"/>
</dbReference>
<evidence type="ECO:0000256" key="3">
    <source>
        <dbReference type="ARBA" id="ARBA00023004"/>
    </source>
</evidence>
<evidence type="ECO:0000259" key="6">
    <source>
        <dbReference type="PROSITE" id="PS51007"/>
    </source>
</evidence>
<dbReference type="GO" id="GO:0009055">
    <property type="term" value="F:electron transfer activity"/>
    <property type="evidence" value="ECO:0007669"/>
    <property type="project" value="InterPro"/>
</dbReference>
<keyword evidence="8" id="KW-1185">Reference proteome</keyword>
<feature type="transmembrane region" description="Helical" evidence="5">
    <location>
        <begin position="320"/>
        <end position="342"/>
    </location>
</feature>
<dbReference type="EMBL" id="FOZP01000003">
    <property type="protein sequence ID" value="SFS48127.1"/>
    <property type="molecule type" value="Genomic_DNA"/>
</dbReference>
<dbReference type="Proteomes" id="UP000199312">
    <property type="component" value="Unassembled WGS sequence"/>
</dbReference>
<keyword evidence="1 4" id="KW-0349">Heme</keyword>
<organism evidence="7 8">
    <name type="scientific">Lutibacter maritimus</name>
    <dbReference type="NCBI Taxonomy" id="593133"/>
    <lineage>
        <taxon>Bacteria</taxon>
        <taxon>Pseudomonadati</taxon>
        <taxon>Bacteroidota</taxon>
        <taxon>Flavobacteriia</taxon>
        <taxon>Flavobacteriales</taxon>
        <taxon>Flavobacteriaceae</taxon>
        <taxon>Lutibacter</taxon>
    </lineage>
</organism>
<dbReference type="Gene3D" id="1.10.760.10">
    <property type="entry name" value="Cytochrome c-like domain"/>
    <property type="match status" value="2"/>
</dbReference>
<dbReference type="SUPFAM" id="SSF46626">
    <property type="entry name" value="Cytochrome c"/>
    <property type="match status" value="2"/>
</dbReference>
<dbReference type="CDD" id="cd08168">
    <property type="entry name" value="Cytochrom_C3"/>
    <property type="match status" value="1"/>
</dbReference>
<keyword evidence="5" id="KW-1133">Transmembrane helix</keyword>
<dbReference type="PANTHER" id="PTHR39425">
    <property type="entry name" value="LIPOPROTEIN CYTOCHROME C"/>
    <property type="match status" value="1"/>
</dbReference>
<reference evidence="8" key="1">
    <citation type="submission" date="2016-10" db="EMBL/GenBank/DDBJ databases">
        <authorList>
            <person name="Varghese N."/>
            <person name="Submissions S."/>
        </authorList>
    </citation>
    <scope>NUCLEOTIDE SEQUENCE [LARGE SCALE GENOMIC DNA]</scope>
    <source>
        <strain evidence="8">DSM 24450</strain>
    </source>
</reference>
<keyword evidence="5" id="KW-0812">Transmembrane</keyword>
<dbReference type="InterPro" id="IPR036280">
    <property type="entry name" value="Multihaem_cyt_sf"/>
</dbReference>
<dbReference type="PANTHER" id="PTHR39425:SF1">
    <property type="entry name" value="CYTOCHROME C7-LIKE DOMAIN-CONTAINING PROTEIN"/>
    <property type="match status" value="1"/>
</dbReference>
<dbReference type="Pfam" id="PF00034">
    <property type="entry name" value="Cytochrom_C"/>
    <property type="match status" value="2"/>
</dbReference>
<dbReference type="InterPro" id="IPR009056">
    <property type="entry name" value="Cyt_c-like_dom"/>
</dbReference>
<accession>A0A1I6Q6Q5</accession>
<protein>
    <submittedName>
        <fullName evidence="7">Quinol:cytochrome c oxidoreductase pentaheme cytochrome subunit</fullName>
    </submittedName>
</protein>
<dbReference type="SUPFAM" id="SSF48695">
    <property type="entry name" value="Multiheme cytochromes"/>
    <property type="match status" value="1"/>
</dbReference>
<dbReference type="PROSITE" id="PS51007">
    <property type="entry name" value="CYTC"/>
    <property type="match status" value="2"/>
</dbReference>
<feature type="domain" description="Cytochrome c" evidence="6">
    <location>
        <begin position="160"/>
        <end position="251"/>
    </location>
</feature>
<evidence type="ECO:0000256" key="2">
    <source>
        <dbReference type="ARBA" id="ARBA00022723"/>
    </source>
</evidence>
<evidence type="ECO:0000256" key="5">
    <source>
        <dbReference type="SAM" id="Phobius"/>
    </source>
</evidence>
<feature type="transmembrane region" description="Helical" evidence="5">
    <location>
        <begin position="275"/>
        <end position="295"/>
    </location>
</feature>
<evidence type="ECO:0000313" key="8">
    <source>
        <dbReference type="Proteomes" id="UP000199312"/>
    </source>
</evidence>
<evidence type="ECO:0000256" key="4">
    <source>
        <dbReference type="PROSITE-ProRule" id="PRU00433"/>
    </source>
</evidence>
<dbReference type="Gene3D" id="3.90.10.10">
    <property type="entry name" value="Cytochrome C3"/>
    <property type="match status" value="2"/>
</dbReference>
<keyword evidence="3 4" id="KW-0408">Iron</keyword>
<dbReference type="STRING" id="593133.SAMN04488006_1548"/>
<dbReference type="InterPro" id="IPR036909">
    <property type="entry name" value="Cyt_c-like_dom_sf"/>
</dbReference>